<accession>E7ABA4</accession>
<dbReference type="Proteomes" id="UP000007934">
    <property type="component" value="Chromosome"/>
</dbReference>
<keyword evidence="2" id="KW-1185">Reference proteome</keyword>
<dbReference type="EMBL" id="FQ670179">
    <property type="protein sequence ID" value="CBY83662.1"/>
    <property type="molecule type" value="Genomic_DNA"/>
</dbReference>
<protein>
    <submittedName>
        <fullName evidence="1">Uncharacterized protein</fullName>
    </submittedName>
</protein>
<organism evidence="1 2">
    <name type="scientific">Helicobacter felis (strain ATCC 49179 / CCUG 28539 / NCTC 12436 / CS1)</name>
    <dbReference type="NCBI Taxonomy" id="936155"/>
    <lineage>
        <taxon>Bacteria</taxon>
        <taxon>Pseudomonadati</taxon>
        <taxon>Campylobacterota</taxon>
        <taxon>Epsilonproteobacteria</taxon>
        <taxon>Campylobacterales</taxon>
        <taxon>Helicobacteraceae</taxon>
        <taxon>Helicobacter</taxon>
    </lineage>
</organism>
<dbReference type="AlphaFoldDB" id="E7ABA4"/>
<reference evidence="1 2" key="1">
    <citation type="journal article" date="2011" name="Genome Biol. Evol.">
        <title>Comparative whole genome sequence analysis of the carcinogenic bacterial model pathogen Helicobacter felis.</title>
        <authorList>
            <person name="Arnold I.C."/>
            <person name="Zigova Z."/>
            <person name="Holden M."/>
            <person name="Lawley T.D."/>
            <person name="Rad R."/>
            <person name="Dougan G."/>
            <person name="Falkow S."/>
            <person name="Bentley S.D."/>
            <person name="Muller A."/>
        </authorList>
    </citation>
    <scope>NUCLEOTIDE SEQUENCE [LARGE SCALE GENOMIC DNA]</scope>
    <source>
        <strain evidence="2">ATCC 49179 / CCUG 28539 / NCTC 12436 / CS1</strain>
    </source>
</reference>
<gene>
    <name evidence="1" type="ordered locus">Hfelis_15780</name>
</gene>
<name>E7ABA4_HELFC</name>
<evidence type="ECO:0000313" key="1">
    <source>
        <dbReference type="EMBL" id="CBY83662.1"/>
    </source>
</evidence>
<dbReference type="HOGENOM" id="CLU_2633214_0_0_7"/>
<sequence>MQVKYRIEFLVLLVGMLGYLHAIEILDAMQEVKGCVQDFKREKSDGLPLSTEKPLWLYLDLDFMGEQSYKSGIFYFS</sequence>
<evidence type="ECO:0000313" key="2">
    <source>
        <dbReference type="Proteomes" id="UP000007934"/>
    </source>
</evidence>
<proteinExistence type="predicted"/>
<dbReference type="KEGG" id="hfe:HFELIS_15780"/>